<accession>A0A0X3PBA2</accession>
<keyword evidence="2" id="KW-0813">Transport</keyword>
<feature type="domain" description="TRPM-like" evidence="9">
    <location>
        <begin position="447"/>
        <end position="660"/>
    </location>
</feature>
<evidence type="ECO:0000256" key="5">
    <source>
        <dbReference type="ARBA" id="ARBA00023065"/>
    </source>
</evidence>
<organism evidence="10">
    <name type="scientific">Schistocephalus solidus</name>
    <name type="common">Tapeworm</name>
    <dbReference type="NCBI Taxonomy" id="70667"/>
    <lineage>
        <taxon>Eukaryota</taxon>
        <taxon>Metazoa</taxon>
        <taxon>Spiralia</taxon>
        <taxon>Lophotrochozoa</taxon>
        <taxon>Platyhelminthes</taxon>
        <taxon>Cestoda</taxon>
        <taxon>Eucestoda</taxon>
        <taxon>Diphyllobothriidea</taxon>
        <taxon>Diphyllobothriidae</taxon>
        <taxon>Schistocephalus</taxon>
    </lineage>
</organism>
<dbReference type="PANTHER" id="PTHR13800">
    <property type="entry name" value="TRANSIENT RECEPTOR POTENTIAL CATION CHANNEL, SUBFAMILY M, MEMBER 6"/>
    <property type="match status" value="1"/>
</dbReference>
<evidence type="ECO:0000313" key="10">
    <source>
        <dbReference type="EMBL" id="JAP47207.1"/>
    </source>
</evidence>
<evidence type="ECO:0000256" key="3">
    <source>
        <dbReference type="ARBA" id="ARBA00022692"/>
    </source>
</evidence>
<evidence type="ECO:0000256" key="2">
    <source>
        <dbReference type="ARBA" id="ARBA00022448"/>
    </source>
</evidence>
<dbReference type="GO" id="GO:0005886">
    <property type="term" value="C:plasma membrane"/>
    <property type="evidence" value="ECO:0007669"/>
    <property type="project" value="TreeGrafter"/>
</dbReference>
<sequence>ALRYCVHTRGEIIFQGMSGNPVEIITGNEKLSSFIEKHFTYVECTKFVANITSNAKENNALCHCGYDMESHGISLRSTNENTEQWDPSLLCIKKPTIAYGTLRFMRGPLPGPATCHYLRLSAKDEMNAVLELLVKHWNVLPKTRDIVCLSFLGDPREQPSQRLIELLETGLSETARTVDVVVIATGEDCPMTRRIGRALEKVDHLLRKDGNPRVRFVGLMPWSHVSQREFLTVQDGKVDYDTTFYEDHTLQISPFLTHVLLLDDGCCRKFDILNCNEFRWRLESKICMDGGALVVAVLWGGSAGSITQAETRINRHIPLVLLQPTNGAVDVISKAMDFHRAYKDDFEEFSSNEKEILQAMLNNLKSDIPADDAMADLQRLFIDWRLLVFHDIDTNIKLHTTLFDAFSKHRFTAGDYVEFSLKWNRVDKIMLLDPNYLSKIPHARRNNLFASALLADRYPFIPIFVKMGVDLNTIVTPNLLHTLYNESPRVNGLLQLLHASGALRHQPESKQPDFEDKLHLVPLKPRISDTARCCPVIINLHDIHILLRAALGSFDCPEYFSDYKTNSGGDFWGCLCCFCKEDMTTEEMEYKLTNPLMHLFMWAVLTRSSEMARALMNLSPKRSTLAEMGATMNRYMVKILRTQDRASKQALEEQAVFYENIPLSS</sequence>
<dbReference type="GO" id="GO:0099604">
    <property type="term" value="F:ligand-gated calcium channel activity"/>
    <property type="evidence" value="ECO:0007669"/>
    <property type="project" value="TreeGrafter"/>
</dbReference>
<evidence type="ECO:0000259" key="8">
    <source>
        <dbReference type="Pfam" id="PF18139"/>
    </source>
</evidence>
<dbReference type="InterPro" id="IPR041491">
    <property type="entry name" value="TRPM_SLOG"/>
</dbReference>
<protein>
    <submittedName>
        <fullName evidence="10">Transient receptor potential cation channel subfamily M member 4</fullName>
    </submittedName>
</protein>
<evidence type="ECO:0000256" key="1">
    <source>
        <dbReference type="ARBA" id="ARBA00004141"/>
    </source>
</evidence>
<keyword evidence="7" id="KW-0407">Ion channel</keyword>
<evidence type="ECO:0000256" key="6">
    <source>
        <dbReference type="ARBA" id="ARBA00023136"/>
    </source>
</evidence>
<proteinExistence type="predicted"/>
<keyword evidence="3" id="KW-0812">Transmembrane</keyword>
<dbReference type="Pfam" id="PF18139">
    <property type="entry name" value="LSDAT_euk"/>
    <property type="match status" value="1"/>
</dbReference>
<evidence type="ECO:0000256" key="7">
    <source>
        <dbReference type="ARBA" id="ARBA00023303"/>
    </source>
</evidence>
<name>A0A0X3PBA2_SCHSO</name>
<dbReference type="InterPro" id="IPR057366">
    <property type="entry name" value="TRPM-like"/>
</dbReference>
<reference evidence="10" key="1">
    <citation type="submission" date="2016-01" db="EMBL/GenBank/DDBJ databases">
        <title>Reference transcriptome for the parasite Schistocephalus solidus: insights into the molecular evolution of parasitism.</title>
        <authorList>
            <person name="Hebert F.O."/>
            <person name="Grambauer S."/>
            <person name="Barber I."/>
            <person name="Landry C.R."/>
            <person name="Aubin-Horth N."/>
        </authorList>
    </citation>
    <scope>NUCLEOTIDE SEQUENCE</scope>
</reference>
<keyword evidence="10" id="KW-0675">Receptor</keyword>
<dbReference type="AlphaFoldDB" id="A0A0X3PBA2"/>
<dbReference type="InterPro" id="IPR050927">
    <property type="entry name" value="TRPM"/>
</dbReference>
<keyword evidence="4" id="KW-1133">Transmembrane helix</keyword>
<feature type="non-terminal residue" evidence="10">
    <location>
        <position position="1"/>
    </location>
</feature>
<gene>
    <name evidence="10" type="primary">TRPM4</name>
    <name evidence="10" type="ORF">TR156717</name>
</gene>
<comment type="subcellular location">
    <subcellularLocation>
        <location evidence="1">Membrane</location>
        <topology evidence="1">Multi-pass membrane protein</topology>
    </subcellularLocation>
</comment>
<dbReference type="PANTHER" id="PTHR13800:SF12">
    <property type="entry name" value="TRANSIENT RECEPTOR POTENTIAL CATION CHANNEL SUBFAMILY M MEMBER-LIKE 2"/>
    <property type="match status" value="1"/>
</dbReference>
<keyword evidence="5" id="KW-0406">Ion transport</keyword>
<evidence type="ECO:0000256" key="4">
    <source>
        <dbReference type="ARBA" id="ARBA00022989"/>
    </source>
</evidence>
<dbReference type="EMBL" id="GEEE01016018">
    <property type="protein sequence ID" value="JAP47207.1"/>
    <property type="molecule type" value="Transcribed_RNA"/>
</dbReference>
<keyword evidence="6" id="KW-0472">Membrane</keyword>
<dbReference type="Pfam" id="PF25508">
    <property type="entry name" value="TRPM2"/>
    <property type="match status" value="1"/>
</dbReference>
<evidence type="ECO:0000259" key="9">
    <source>
        <dbReference type="Pfam" id="PF25508"/>
    </source>
</evidence>
<feature type="domain" description="TRPM SLOG" evidence="8">
    <location>
        <begin position="116"/>
        <end position="348"/>
    </location>
</feature>